<gene>
    <name evidence="2" type="ORF">FJ651_10170</name>
</gene>
<evidence type="ECO:0000256" key="1">
    <source>
        <dbReference type="SAM" id="MobiDB-lite"/>
    </source>
</evidence>
<comment type="caution">
    <text evidence="2">The sequence shown here is derived from an EMBL/GenBank/DDBJ whole genome shotgun (WGS) entry which is preliminary data.</text>
</comment>
<feature type="region of interest" description="Disordered" evidence="1">
    <location>
        <begin position="59"/>
        <end position="82"/>
    </location>
</feature>
<dbReference type="AlphaFoldDB" id="A0A506PK20"/>
<dbReference type="RefSeq" id="WP_140990404.1">
    <property type="nucleotide sequence ID" value="NZ_VHIQ01000004.1"/>
</dbReference>
<reference evidence="2 3" key="1">
    <citation type="submission" date="2019-06" db="EMBL/GenBank/DDBJ databases">
        <title>Flavobacteriaceae Paucihalobacterium erythroidium CWB-1, complete genome.</title>
        <authorList>
            <person name="Wu S."/>
        </authorList>
    </citation>
    <scope>NUCLEOTIDE SEQUENCE [LARGE SCALE GENOMIC DNA]</scope>
    <source>
        <strain evidence="2 3">CWB-1</strain>
    </source>
</reference>
<dbReference type="OrthoDB" id="1148517at2"/>
<evidence type="ECO:0000313" key="3">
    <source>
        <dbReference type="Proteomes" id="UP000317332"/>
    </source>
</evidence>
<dbReference type="EMBL" id="VHIQ01000004">
    <property type="protein sequence ID" value="TPV33442.1"/>
    <property type="molecule type" value="Genomic_DNA"/>
</dbReference>
<organism evidence="2 3">
    <name type="scientific">Paucihalobacter ruber</name>
    <dbReference type="NCBI Taxonomy" id="2567861"/>
    <lineage>
        <taxon>Bacteria</taxon>
        <taxon>Pseudomonadati</taxon>
        <taxon>Bacteroidota</taxon>
        <taxon>Flavobacteriia</taxon>
        <taxon>Flavobacteriales</taxon>
        <taxon>Flavobacteriaceae</taxon>
        <taxon>Paucihalobacter</taxon>
    </lineage>
</organism>
<accession>A0A506PK20</accession>
<sequence>MNRFIYITTIFFFFGMVAAIAQVDSRNKSIKIPAVKTEEKRDSTKLNIKAETKVKEGEIDAPKNKISGTNKPENDVDLNTPKKPFSMLSDNTLRHPGELFEERWRKKAEDEGIKPKSMDDQFLGEYRIYTKHVNIMCRDHKFPDGDRVRILLNDEVIAPNVLLTGSYKIIPVNLSDGINKIDFQALNQGDSGPNTAELIIHDDKGNLISSKEWNLLTGVKATIVFVNEKPLGYKEPEEEKEAKKDNN</sequence>
<proteinExistence type="predicted"/>
<name>A0A506PK20_9FLAO</name>
<evidence type="ECO:0008006" key="4">
    <source>
        <dbReference type="Google" id="ProtNLM"/>
    </source>
</evidence>
<dbReference type="Proteomes" id="UP000317332">
    <property type="component" value="Unassembled WGS sequence"/>
</dbReference>
<keyword evidence="3" id="KW-1185">Reference proteome</keyword>
<evidence type="ECO:0000313" key="2">
    <source>
        <dbReference type="EMBL" id="TPV33442.1"/>
    </source>
</evidence>
<protein>
    <recommendedName>
        <fullName evidence="4">Secreted protein</fullName>
    </recommendedName>
</protein>